<evidence type="ECO:0000313" key="1">
    <source>
        <dbReference type="EMBL" id="GAF68918.1"/>
    </source>
</evidence>
<name>X0RJE3_9ZZZZ</name>
<protein>
    <submittedName>
        <fullName evidence="1">Uncharacterized protein</fullName>
    </submittedName>
</protein>
<accession>X0RJE3</accession>
<dbReference type="EMBL" id="BARS01007749">
    <property type="protein sequence ID" value="GAF68918.1"/>
    <property type="molecule type" value="Genomic_DNA"/>
</dbReference>
<organism evidence="1">
    <name type="scientific">marine sediment metagenome</name>
    <dbReference type="NCBI Taxonomy" id="412755"/>
    <lineage>
        <taxon>unclassified sequences</taxon>
        <taxon>metagenomes</taxon>
        <taxon>ecological metagenomes</taxon>
    </lineage>
</organism>
<reference evidence="1" key="1">
    <citation type="journal article" date="2014" name="Front. Microbiol.">
        <title>High frequency of phylogenetically diverse reductive dehalogenase-homologous genes in deep subseafloor sedimentary metagenomes.</title>
        <authorList>
            <person name="Kawai M."/>
            <person name="Futagami T."/>
            <person name="Toyoda A."/>
            <person name="Takaki Y."/>
            <person name="Nishi S."/>
            <person name="Hori S."/>
            <person name="Arai W."/>
            <person name="Tsubouchi T."/>
            <person name="Morono Y."/>
            <person name="Uchiyama I."/>
            <person name="Ito T."/>
            <person name="Fujiyama A."/>
            <person name="Inagaki F."/>
            <person name="Takami H."/>
        </authorList>
    </citation>
    <scope>NUCLEOTIDE SEQUENCE</scope>
    <source>
        <strain evidence="1">Expedition CK06-06</strain>
    </source>
</reference>
<sequence>MSDIKLLTDDEAAPEEATHRIDISIYIKVESDEKAAEIANTLLEGAAEHISVILNIPEIVSVEPHITED</sequence>
<dbReference type="AlphaFoldDB" id="X0RJE3"/>
<gene>
    <name evidence="1" type="ORF">S01H1_14867</name>
</gene>
<comment type="caution">
    <text evidence="1">The sequence shown here is derived from an EMBL/GenBank/DDBJ whole genome shotgun (WGS) entry which is preliminary data.</text>
</comment>
<proteinExistence type="predicted"/>